<dbReference type="InterPro" id="IPR006015">
    <property type="entry name" value="Universal_stress_UspA"/>
</dbReference>
<evidence type="ECO:0000259" key="2">
    <source>
        <dbReference type="Pfam" id="PF00582"/>
    </source>
</evidence>
<dbReference type="PANTHER" id="PTHR46553">
    <property type="entry name" value="ADENINE NUCLEOTIDE ALPHA HYDROLASES-LIKE SUPERFAMILY PROTEIN"/>
    <property type="match status" value="1"/>
</dbReference>
<comment type="similarity">
    <text evidence="1">Belongs to the universal stress protein A family.</text>
</comment>
<comment type="caution">
    <text evidence="3">The sequence shown here is derived from an EMBL/GenBank/DDBJ whole genome shotgun (WGS) entry which is preliminary data.</text>
</comment>
<name>A0ABN3VE73_9PSEU</name>
<dbReference type="InterPro" id="IPR006016">
    <property type="entry name" value="UspA"/>
</dbReference>
<feature type="domain" description="UspA" evidence="2">
    <location>
        <begin position="9"/>
        <end position="143"/>
    </location>
</feature>
<proteinExistence type="inferred from homology"/>
<dbReference type="Gene3D" id="3.40.50.620">
    <property type="entry name" value="HUPs"/>
    <property type="match status" value="1"/>
</dbReference>
<evidence type="ECO:0000313" key="4">
    <source>
        <dbReference type="Proteomes" id="UP001500979"/>
    </source>
</evidence>
<keyword evidence="4" id="KW-1185">Reference proteome</keyword>
<evidence type="ECO:0000256" key="1">
    <source>
        <dbReference type="ARBA" id="ARBA00008791"/>
    </source>
</evidence>
<evidence type="ECO:0000313" key="3">
    <source>
        <dbReference type="EMBL" id="GAA2794284.1"/>
    </source>
</evidence>
<dbReference type="SUPFAM" id="SSF52402">
    <property type="entry name" value="Adenine nucleotide alpha hydrolases-like"/>
    <property type="match status" value="1"/>
</dbReference>
<dbReference type="EMBL" id="BAAAUX010000014">
    <property type="protein sequence ID" value="GAA2794284.1"/>
    <property type="molecule type" value="Genomic_DNA"/>
</dbReference>
<dbReference type="Proteomes" id="UP001500979">
    <property type="component" value="Unassembled WGS sequence"/>
</dbReference>
<dbReference type="RefSeq" id="WP_344680419.1">
    <property type="nucleotide sequence ID" value="NZ_BAAAUX010000014.1"/>
</dbReference>
<sequence>MSDPAESEIVVGVDGSSSSKAALRWAVRQAGLTGAGVRAVAAWEFPAFYSWEGGPMPPEEFEQTARKSLDDAVDEVEHQTVGPVRISREIMHGHSAQVLLDAAEGAELLVVGSRGHGSFYGALLGSVSQRCAQHARCPVVIVREE</sequence>
<organism evidence="3 4">
    <name type="scientific">Saccharopolyspora taberi</name>
    <dbReference type="NCBI Taxonomy" id="60895"/>
    <lineage>
        <taxon>Bacteria</taxon>
        <taxon>Bacillati</taxon>
        <taxon>Actinomycetota</taxon>
        <taxon>Actinomycetes</taxon>
        <taxon>Pseudonocardiales</taxon>
        <taxon>Pseudonocardiaceae</taxon>
        <taxon>Saccharopolyspora</taxon>
    </lineage>
</organism>
<protein>
    <submittedName>
        <fullName evidence="3">Universal stress protein</fullName>
    </submittedName>
</protein>
<dbReference type="InterPro" id="IPR014729">
    <property type="entry name" value="Rossmann-like_a/b/a_fold"/>
</dbReference>
<dbReference type="PANTHER" id="PTHR46553:SF3">
    <property type="entry name" value="ADENINE NUCLEOTIDE ALPHA HYDROLASES-LIKE SUPERFAMILY PROTEIN"/>
    <property type="match status" value="1"/>
</dbReference>
<gene>
    <name evidence="3" type="ORF">GCM10010470_31480</name>
</gene>
<accession>A0ABN3VE73</accession>
<dbReference type="Pfam" id="PF00582">
    <property type="entry name" value="Usp"/>
    <property type="match status" value="1"/>
</dbReference>
<reference evidence="3 4" key="1">
    <citation type="journal article" date="2019" name="Int. J. Syst. Evol. Microbiol.">
        <title>The Global Catalogue of Microorganisms (GCM) 10K type strain sequencing project: providing services to taxonomists for standard genome sequencing and annotation.</title>
        <authorList>
            <consortium name="The Broad Institute Genomics Platform"/>
            <consortium name="The Broad Institute Genome Sequencing Center for Infectious Disease"/>
            <person name="Wu L."/>
            <person name="Ma J."/>
        </authorList>
    </citation>
    <scope>NUCLEOTIDE SEQUENCE [LARGE SCALE GENOMIC DNA]</scope>
    <source>
        <strain evidence="3 4">JCM 9383</strain>
    </source>
</reference>
<dbReference type="PRINTS" id="PR01438">
    <property type="entry name" value="UNVRSLSTRESS"/>
</dbReference>